<evidence type="ECO:0000313" key="1">
    <source>
        <dbReference type="EMBL" id="CAH6720777.1"/>
    </source>
</evidence>
<keyword evidence="2" id="KW-1185">Reference proteome</keyword>
<protein>
    <submittedName>
        <fullName evidence="1">Helper of Tim protein 13</fullName>
    </submittedName>
</protein>
<gene>
    <name evidence="1" type="ORF">CLIB1444_04S07734</name>
</gene>
<sequence>MKLTTKNGNVVILKGSIDDETRCKHYHNENDIIAIKFKCCNIYYPCYQCHIEFNDAGGSFDGSEIPTSDGDNSVTTEPHPIDRWNKHDLIDEPVILCGKCKKEMTFNEYSSLVCECGGQFNPGCKLHYDLYFDMK</sequence>
<dbReference type="EMBL" id="CALSDN010000004">
    <property type="protein sequence ID" value="CAH6720777.1"/>
    <property type="molecule type" value="Genomic_DNA"/>
</dbReference>
<organism evidence="1 2">
    <name type="scientific">[Candida] jaroonii</name>
    <dbReference type="NCBI Taxonomy" id="467808"/>
    <lineage>
        <taxon>Eukaryota</taxon>
        <taxon>Fungi</taxon>
        <taxon>Dikarya</taxon>
        <taxon>Ascomycota</taxon>
        <taxon>Saccharomycotina</taxon>
        <taxon>Pichiomycetes</taxon>
        <taxon>Debaryomycetaceae</taxon>
        <taxon>Yamadazyma</taxon>
    </lineage>
</organism>
<proteinExistence type="predicted"/>
<name>A0ACA9Y773_9ASCO</name>
<reference evidence="1" key="1">
    <citation type="submission" date="2022-06" db="EMBL/GenBank/DDBJ databases">
        <authorList>
            <person name="Legras J.-L."/>
            <person name="Devillers H."/>
            <person name="Grondin C."/>
        </authorList>
    </citation>
    <scope>NUCLEOTIDE SEQUENCE</scope>
    <source>
        <strain evidence="1">CLIB 1444</strain>
    </source>
</reference>
<evidence type="ECO:0000313" key="2">
    <source>
        <dbReference type="Proteomes" id="UP001152531"/>
    </source>
</evidence>
<dbReference type="Proteomes" id="UP001152531">
    <property type="component" value="Unassembled WGS sequence"/>
</dbReference>
<accession>A0ACA9Y773</accession>
<comment type="caution">
    <text evidence="1">The sequence shown here is derived from an EMBL/GenBank/DDBJ whole genome shotgun (WGS) entry which is preliminary data.</text>
</comment>